<evidence type="ECO:0000313" key="2">
    <source>
        <dbReference type="Proteomes" id="UP000502433"/>
    </source>
</evidence>
<protein>
    <submittedName>
        <fullName evidence="1">Type II toxin-antitoxin system ParD family antitoxin</fullName>
    </submittedName>
</protein>
<dbReference type="KEGG" id="dfs:HGD76_08175"/>
<sequence>MNIQIKPETEELIQAYIDTGRFENIEDAVNEAFSLLLDRERRLEELRGKIAVGTEQIKNGQVTDGEVVFARLQAKIKLVCVNFITFSPLF</sequence>
<dbReference type="Proteomes" id="UP000502433">
    <property type="component" value="Chromosome"/>
</dbReference>
<organism evidence="1 2">
    <name type="scientific">Dolichospermum flos-aquae CCAP 1403/13F</name>
    <dbReference type="NCBI Taxonomy" id="315271"/>
    <lineage>
        <taxon>Bacteria</taxon>
        <taxon>Bacillati</taxon>
        <taxon>Cyanobacteriota</taxon>
        <taxon>Cyanophyceae</taxon>
        <taxon>Nostocales</taxon>
        <taxon>Aphanizomenonaceae</taxon>
        <taxon>Dolichospermum</taxon>
    </lineage>
</organism>
<dbReference type="Gene3D" id="6.10.10.120">
    <property type="entry name" value="Antitoxin ParD1-like"/>
    <property type="match status" value="1"/>
</dbReference>
<proteinExistence type="predicted"/>
<reference evidence="1 2" key="1">
    <citation type="submission" date="2020-04" db="EMBL/GenBank/DDBJ databases">
        <title>Genome-Wide Identification of 5-Methylcytosine Sites in Bacterial Genomes By High-Throughput Sequencing of MspJI Restriction Fragments.</title>
        <authorList>
            <person name="Wu V."/>
        </authorList>
    </citation>
    <scope>NUCLEOTIDE SEQUENCE [LARGE SCALE GENOMIC DNA]</scope>
    <source>
        <strain evidence="1 2">CCAP 1403/13f</strain>
    </source>
</reference>
<dbReference type="InterPro" id="IPR038296">
    <property type="entry name" value="ParD_sf"/>
</dbReference>
<reference evidence="1 2" key="2">
    <citation type="submission" date="2020-04" db="EMBL/GenBank/DDBJ databases">
        <authorList>
            <person name="Fomenkov A."/>
            <person name="Anton B.P."/>
            <person name="Roberts R.J."/>
        </authorList>
    </citation>
    <scope>NUCLEOTIDE SEQUENCE [LARGE SCALE GENOMIC DNA]</scope>
    <source>
        <strain evidence="1 2">CCAP 1403/13f</strain>
    </source>
</reference>
<dbReference type="AlphaFoldDB" id="A0A6H2BYC0"/>
<gene>
    <name evidence="1" type="ORF">HGD76_08175</name>
</gene>
<dbReference type="RefSeq" id="WP_015080452.1">
    <property type="nucleotide sequence ID" value="NZ_CP051206.1"/>
</dbReference>
<name>A0A6H2BYC0_DOLFA</name>
<accession>A0A6H2BYC0</accession>
<dbReference type="EMBL" id="CP051206">
    <property type="protein sequence ID" value="QJB44173.1"/>
    <property type="molecule type" value="Genomic_DNA"/>
</dbReference>
<evidence type="ECO:0000313" key="1">
    <source>
        <dbReference type="EMBL" id="QJB44173.1"/>
    </source>
</evidence>